<dbReference type="InterPro" id="IPR037066">
    <property type="entry name" value="Plug_dom_sf"/>
</dbReference>
<keyword evidence="6" id="KW-0406">Ion transport</keyword>
<dbReference type="PROSITE" id="PS52016">
    <property type="entry name" value="TONB_DEPENDENT_REC_3"/>
    <property type="match status" value="1"/>
</dbReference>
<organism evidence="13 14">
    <name type="scientific">Wenzhouxiangella marina</name>
    <dbReference type="NCBI Taxonomy" id="1579979"/>
    <lineage>
        <taxon>Bacteria</taxon>
        <taxon>Pseudomonadati</taxon>
        <taxon>Pseudomonadota</taxon>
        <taxon>Gammaproteobacteria</taxon>
        <taxon>Chromatiales</taxon>
        <taxon>Wenzhouxiangellaceae</taxon>
        <taxon>Wenzhouxiangella</taxon>
    </lineage>
</organism>
<accession>A0A0K0XZ48</accession>
<keyword evidence="5" id="KW-0732">Signal</keyword>
<comment type="similarity">
    <text evidence="10 12">Belongs to the TonB-dependent receptor family.</text>
</comment>
<dbReference type="Proteomes" id="UP000066624">
    <property type="component" value="Chromosome"/>
</dbReference>
<dbReference type="InterPro" id="IPR039426">
    <property type="entry name" value="TonB-dep_rcpt-like"/>
</dbReference>
<evidence type="ECO:0000256" key="8">
    <source>
        <dbReference type="ARBA" id="ARBA00023136"/>
    </source>
</evidence>
<evidence type="ECO:0000256" key="5">
    <source>
        <dbReference type="ARBA" id="ARBA00022729"/>
    </source>
</evidence>
<dbReference type="RefSeq" id="WP_169751175.1">
    <property type="nucleotide sequence ID" value="NZ_CP012154.1"/>
</dbReference>
<dbReference type="STRING" id="1579979.WM2015_2538"/>
<keyword evidence="4 10" id="KW-0812">Transmembrane</keyword>
<dbReference type="InterPro" id="IPR000531">
    <property type="entry name" value="Beta-barrel_TonB"/>
</dbReference>
<sequence length="594" mass="65225">MIHPSFLRHLLALAALLSSAETLADAIEASDTLVVTATRSEQGLNDSLAPISVIDRDDIERSQAPDLFELLRLEAGVDIARAGGPGGQTSLFLRGSNSNHVLVLIDGVRVASAATGAFAWENLDPALIERIEIVRGPRAARWGSDAIGGVIQIFTRRAEAAELRAGLGSHGDRRVSAALGGERWRFAASWRRNDGFSSQNPDGFAFDPDDDGVEQRGATVATNLPLGDGRLELHGRVQDGRLEFDQGESDIQSYSGGLDYHQDSNGPWRFDAHLLGARERLETTTAFGESDIVTRRVQLGLQAERELRAGLDWMVGVDGWQEDGVLRGSWREDRHTFGVWTGLDGGLGDLDIETALRLDRDQRFGSELTGNLALGWRLGEGFRLQGSVGRSFRAPNFNQLYSPGFDGLFAGNPELAPETAEAIELGLSWQPADGQQLQLNLFETRIDDLIDFSGPDFQAINIRRARIRGLEISHRVEHGPWIAASQVTWQEPEDRDSGLRLLRRAKTKAAVQIDRRLAGGGWWGLEVLYTSARIDVAQARLDAHTLINLRAGLPLGEQWRLEGRIDNVGDRDYDPLIGFNAPGRTGHLALRWTP</sequence>
<dbReference type="SUPFAM" id="SSF56935">
    <property type="entry name" value="Porins"/>
    <property type="match status" value="1"/>
</dbReference>
<evidence type="ECO:0000256" key="10">
    <source>
        <dbReference type="PROSITE-ProRule" id="PRU01360"/>
    </source>
</evidence>
<evidence type="ECO:0000256" key="6">
    <source>
        <dbReference type="ARBA" id="ARBA00023065"/>
    </source>
</evidence>
<evidence type="ECO:0000256" key="4">
    <source>
        <dbReference type="ARBA" id="ARBA00022692"/>
    </source>
</evidence>
<evidence type="ECO:0000256" key="9">
    <source>
        <dbReference type="ARBA" id="ARBA00023237"/>
    </source>
</evidence>
<dbReference type="Pfam" id="PF07715">
    <property type="entry name" value="Plug"/>
    <property type="match status" value="1"/>
</dbReference>
<evidence type="ECO:0000313" key="14">
    <source>
        <dbReference type="Proteomes" id="UP000066624"/>
    </source>
</evidence>
<evidence type="ECO:0000256" key="1">
    <source>
        <dbReference type="ARBA" id="ARBA00004571"/>
    </source>
</evidence>
<keyword evidence="3 10" id="KW-1134">Transmembrane beta strand</keyword>
<protein>
    <submittedName>
        <fullName evidence="13">Putative tonB-dependent receptor</fullName>
    </submittedName>
</protein>
<evidence type="ECO:0000256" key="2">
    <source>
        <dbReference type="ARBA" id="ARBA00022448"/>
    </source>
</evidence>
<gene>
    <name evidence="13" type="ORF">WM2015_2538</name>
</gene>
<proteinExistence type="inferred from homology"/>
<dbReference type="PATRIC" id="fig|1579979.3.peg.2593"/>
<dbReference type="InterPro" id="IPR012910">
    <property type="entry name" value="Plug_dom"/>
</dbReference>
<keyword evidence="2 10" id="KW-0813">Transport</keyword>
<evidence type="ECO:0000256" key="3">
    <source>
        <dbReference type="ARBA" id="ARBA00022452"/>
    </source>
</evidence>
<dbReference type="GO" id="GO:0006811">
    <property type="term" value="P:monoatomic ion transport"/>
    <property type="evidence" value="ECO:0007669"/>
    <property type="project" value="UniProtKB-KW"/>
</dbReference>
<evidence type="ECO:0000256" key="7">
    <source>
        <dbReference type="ARBA" id="ARBA00023077"/>
    </source>
</evidence>
<keyword evidence="13" id="KW-0675">Receptor</keyword>
<keyword evidence="14" id="KW-1185">Reference proteome</keyword>
<comment type="subcellular location">
    <subcellularLocation>
        <location evidence="1 10">Cell outer membrane</location>
        <topology evidence="1 10">Multi-pass membrane protein</topology>
    </subcellularLocation>
</comment>
<dbReference type="AlphaFoldDB" id="A0A0K0XZ48"/>
<evidence type="ECO:0000256" key="12">
    <source>
        <dbReference type="RuleBase" id="RU003357"/>
    </source>
</evidence>
<keyword evidence="9 10" id="KW-0998">Cell outer membrane</keyword>
<keyword evidence="8 10" id="KW-0472">Membrane</keyword>
<reference evidence="13 14" key="1">
    <citation type="submission" date="2015-07" db="EMBL/GenBank/DDBJ databases">
        <authorList>
            <person name="Noorani M."/>
        </authorList>
    </citation>
    <scope>NUCLEOTIDE SEQUENCE [LARGE SCALE GENOMIC DNA]</scope>
    <source>
        <strain evidence="13 14">KCTC 42284</strain>
    </source>
</reference>
<dbReference type="GO" id="GO:0015889">
    <property type="term" value="P:cobalamin transport"/>
    <property type="evidence" value="ECO:0007669"/>
    <property type="project" value="TreeGrafter"/>
</dbReference>
<dbReference type="EMBL" id="CP012154">
    <property type="protein sequence ID" value="AKS42896.1"/>
    <property type="molecule type" value="Genomic_DNA"/>
</dbReference>
<dbReference type="GO" id="GO:0009279">
    <property type="term" value="C:cell outer membrane"/>
    <property type="evidence" value="ECO:0007669"/>
    <property type="project" value="UniProtKB-SubCell"/>
</dbReference>
<dbReference type="InterPro" id="IPR010916">
    <property type="entry name" value="TonB_box_CS"/>
</dbReference>
<dbReference type="CDD" id="cd01347">
    <property type="entry name" value="ligand_gated_channel"/>
    <property type="match status" value="1"/>
</dbReference>
<keyword evidence="7 11" id="KW-0798">TonB box</keyword>
<dbReference type="InterPro" id="IPR036942">
    <property type="entry name" value="Beta-barrel_TonB_sf"/>
</dbReference>
<evidence type="ECO:0000256" key="11">
    <source>
        <dbReference type="PROSITE-ProRule" id="PRU10143"/>
    </source>
</evidence>
<dbReference type="Gene3D" id="2.40.170.20">
    <property type="entry name" value="TonB-dependent receptor, beta-barrel domain"/>
    <property type="match status" value="1"/>
</dbReference>
<dbReference type="PROSITE" id="PS00430">
    <property type="entry name" value="TONB_DEPENDENT_REC_1"/>
    <property type="match status" value="1"/>
</dbReference>
<name>A0A0K0XZ48_9GAMM</name>
<dbReference type="KEGG" id="wma:WM2015_2538"/>
<dbReference type="Gene3D" id="2.170.130.10">
    <property type="entry name" value="TonB-dependent receptor, plug domain"/>
    <property type="match status" value="1"/>
</dbReference>
<feature type="short sequence motif" description="TonB box" evidence="11">
    <location>
        <begin position="32"/>
        <end position="38"/>
    </location>
</feature>
<dbReference type="PANTHER" id="PTHR30069:SF53">
    <property type="entry name" value="COLICIN I RECEPTOR-RELATED"/>
    <property type="match status" value="1"/>
</dbReference>
<dbReference type="PANTHER" id="PTHR30069">
    <property type="entry name" value="TONB-DEPENDENT OUTER MEMBRANE RECEPTOR"/>
    <property type="match status" value="1"/>
</dbReference>
<dbReference type="Pfam" id="PF00593">
    <property type="entry name" value="TonB_dep_Rec_b-barrel"/>
    <property type="match status" value="1"/>
</dbReference>
<evidence type="ECO:0000313" key="13">
    <source>
        <dbReference type="EMBL" id="AKS42896.1"/>
    </source>
</evidence>